<accession>A0A0F9W2E0</accession>
<keyword evidence="1" id="KW-0812">Transmembrane</keyword>
<evidence type="ECO:0008006" key="3">
    <source>
        <dbReference type="Google" id="ProtNLM"/>
    </source>
</evidence>
<sequence>MSDNDNDIRAALKKADWSGEYDAGRDLTFHDMLAGSFRGQSRWMSVMAWIHIFAFTGLMVVGIVFFFQADTTRDQILWATVFLSSTVMVMMLKMWFWMAMNRNAVTREIKRLEMRIAELAERE</sequence>
<protein>
    <recommendedName>
        <fullName evidence="3">Transmembrane protein</fullName>
    </recommendedName>
</protein>
<dbReference type="EMBL" id="LAZR01000003">
    <property type="protein sequence ID" value="KKO11461.1"/>
    <property type="molecule type" value="Genomic_DNA"/>
</dbReference>
<keyword evidence="1" id="KW-0472">Membrane</keyword>
<proteinExistence type="predicted"/>
<dbReference type="Pfam" id="PF20556">
    <property type="entry name" value="DUF6768"/>
    <property type="match status" value="1"/>
</dbReference>
<gene>
    <name evidence="2" type="ORF">LCGC14_0019420</name>
</gene>
<evidence type="ECO:0000313" key="2">
    <source>
        <dbReference type="EMBL" id="KKO11461.1"/>
    </source>
</evidence>
<comment type="caution">
    <text evidence="2">The sequence shown here is derived from an EMBL/GenBank/DDBJ whole genome shotgun (WGS) entry which is preliminary data.</text>
</comment>
<reference evidence="2" key="1">
    <citation type="journal article" date="2015" name="Nature">
        <title>Complex archaea that bridge the gap between prokaryotes and eukaryotes.</title>
        <authorList>
            <person name="Spang A."/>
            <person name="Saw J.H."/>
            <person name="Jorgensen S.L."/>
            <person name="Zaremba-Niedzwiedzka K."/>
            <person name="Martijn J."/>
            <person name="Lind A.E."/>
            <person name="van Eijk R."/>
            <person name="Schleper C."/>
            <person name="Guy L."/>
            <person name="Ettema T.J."/>
        </authorList>
    </citation>
    <scope>NUCLEOTIDE SEQUENCE</scope>
</reference>
<keyword evidence="1" id="KW-1133">Transmembrane helix</keyword>
<name>A0A0F9W2E0_9ZZZZ</name>
<dbReference type="InterPro" id="IPR046659">
    <property type="entry name" value="DUF6768"/>
</dbReference>
<feature type="transmembrane region" description="Helical" evidence="1">
    <location>
        <begin position="75"/>
        <end position="97"/>
    </location>
</feature>
<dbReference type="AlphaFoldDB" id="A0A0F9W2E0"/>
<organism evidence="2">
    <name type="scientific">marine sediment metagenome</name>
    <dbReference type="NCBI Taxonomy" id="412755"/>
    <lineage>
        <taxon>unclassified sequences</taxon>
        <taxon>metagenomes</taxon>
        <taxon>ecological metagenomes</taxon>
    </lineage>
</organism>
<feature type="transmembrane region" description="Helical" evidence="1">
    <location>
        <begin position="46"/>
        <end position="69"/>
    </location>
</feature>
<evidence type="ECO:0000256" key="1">
    <source>
        <dbReference type="SAM" id="Phobius"/>
    </source>
</evidence>